<accession>A0A3N6LXG8</accession>
<evidence type="ECO:0000313" key="3">
    <source>
        <dbReference type="Proteomes" id="UP000282323"/>
    </source>
</evidence>
<name>A0A3N6LXG8_NATCH</name>
<comment type="caution">
    <text evidence="2">The sequence shown here is derived from an EMBL/GenBank/DDBJ whole genome shotgun (WGS) entry which is preliminary data.</text>
</comment>
<dbReference type="Proteomes" id="UP000282323">
    <property type="component" value="Unassembled WGS sequence"/>
</dbReference>
<protein>
    <submittedName>
        <fullName evidence="2">Uncharacterized protein</fullName>
    </submittedName>
</protein>
<feature type="compositionally biased region" description="Polar residues" evidence="1">
    <location>
        <begin position="15"/>
        <end position="24"/>
    </location>
</feature>
<dbReference type="EMBL" id="REGA01000005">
    <property type="protein sequence ID" value="RQG95478.1"/>
    <property type="molecule type" value="Genomic_DNA"/>
</dbReference>
<evidence type="ECO:0000256" key="1">
    <source>
        <dbReference type="SAM" id="MobiDB-lite"/>
    </source>
</evidence>
<keyword evidence="3" id="KW-1185">Reference proteome</keyword>
<evidence type="ECO:0000313" key="2">
    <source>
        <dbReference type="EMBL" id="RQG95478.1"/>
    </source>
</evidence>
<sequence length="142" mass="15152">MARLSSRCGERRISRTSPTRFHNGSTGGPKPSDTIGQNDVAVGHPPAVVSDCDGREFVTDVSLTAVRQYDRTAPHRTPCTSASSSFGCFLPGRNGRVSDVIRDERLPVDHVSPSAATFVDSSPAPILESLSSSETGHVVHKH</sequence>
<proteinExistence type="predicted"/>
<feature type="region of interest" description="Disordered" evidence="1">
    <location>
        <begin position="1"/>
        <end position="40"/>
    </location>
</feature>
<gene>
    <name evidence="2" type="ORF">EA473_08435</name>
</gene>
<reference evidence="2 3" key="1">
    <citation type="submission" date="2018-10" db="EMBL/GenBank/DDBJ databases">
        <title>Natrarchaeobius chitinivorans gen. nov., sp. nov., and Natrarchaeobius haloalkaliphilus sp. nov., alkaliphilic, chitin-utilizing haloarchaea from hypersaline alkaline lakes.</title>
        <authorList>
            <person name="Sorokin D.Y."/>
            <person name="Elcheninov A.G."/>
            <person name="Kostrikina N.A."/>
            <person name="Bale N.J."/>
            <person name="Sinninghe Damste J.S."/>
            <person name="Khijniak T.V."/>
            <person name="Kublanov I.V."/>
            <person name="Toshchakov S.V."/>
        </authorList>
    </citation>
    <scope>NUCLEOTIDE SEQUENCE [LARGE SCALE GENOMIC DNA]</scope>
    <source>
        <strain evidence="2 3">AArcht4T</strain>
    </source>
</reference>
<organism evidence="2 3">
    <name type="scientific">Natrarchaeobius chitinivorans</name>
    <dbReference type="NCBI Taxonomy" id="1679083"/>
    <lineage>
        <taxon>Archaea</taxon>
        <taxon>Methanobacteriati</taxon>
        <taxon>Methanobacteriota</taxon>
        <taxon>Stenosarchaea group</taxon>
        <taxon>Halobacteria</taxon>
        <taxon>Halobacteriales</taxon>
        <taxon>Natrialbaceae</taxon>
        <taxon>Natrarchaeobius</taxon>
    </lineage>
</organism>
<dbReference type="AlphaFoldDB" id="A0A3N6LXG8"/>